<dbReference type="AlphaFoldDB" id="A0AAN6TSX7"/>
<accession>A0AAN6TSX7</accession>
<protein>
    <recommendedName>
        <fullName evidence="3">Methyltransferase domain-containing protein</fullName>
    </recommendedName>
</protein>
<dbReference type="GeneID" id="87823231"/>
<dbReference type="CDD" id="cd21372">
    <property type="entry name" value="cwf21_CWC21-like"/>
    <property type="match status" value="1"/>
</dbReference>
<dbReference type="InterPro" id="IPR029063">
    <property type="entry name" value="SAM-dependent_MTases_sf"/>
</dbReference>
<dbReference type="RefSeq" id="XP_062643249.1">
    <property type="nucleotide sequence ID" value="XM_062786464.1"/>
</dbReference>
<evidence type="ECO:0008006" key="3">
    <source>
        <dbReference type="Google" id="ProtNLM"/>
    </source>
</evidence>
<dbReference type="SUPFAM" id="SSF53335">
    <property type="entry name" value="S-adenosyl-L-methionine-dependent methyltransferases"/>
    <property type="match status" value="1"/>
</dbReference>
<sequence length="336" mass="38184">MFEAASPGVVLFPTWQSRSKSSWAVAAILSSHTLISTTTWPLRWKYASAELMSNVAHMRPTRCSTCSPPSDATDYLNICGRLFPNPKYGWRCVDDSFFLMNELDIDYRYSNQDCAPFQAPVDGVRRVLDLQALSGSWGDQVARCYDDADICAINIAPKQAAEQPNCHFDFDDFNLTKWNREPRVFDLTHGQKLLGNIRDRQSLLRNTFHCLAKGGFVELWDRPFIYKGNDGAIGSWNWVAGQAKELGDRNGCSFVVTRDAYKADMKLVGFLDAFEHWELMPVKDCLDSVLNDIECMLLRKWHDEGMDHSDIQEQVEALRLRLLSEASHVSVHCVTV</sequence>
<keyword evidence="2" id="KW-1185">Reference proteome</keyword>
<evidence type="ECO:0000313" key="2">
    <source>
        <dbReference type="Proteomes" id="UP001302602"/>
    </source>
</evidence>
<dbReference type="Proteomes" id="UP001302602">
    <property type="component" value="Unassembled WGS sequence"/>
</dbReference>
<dbReference type="EMBL" id="MU853248">
    <property type="protein sequence ID" value="KAK4119476.1"/>
    <property type="molecule type" value="Genomic_DNA"/>
</dbReference>
<comment type="caution">
    <text evidence="1">The sequence shown here is derived from an EMBL/GenBank/DDBJ whole genome shotgun (WGS) entry which is preliminary data.</text>
</comment>
<reference evidence="1" key="1">
    <citation type="journal article" date="2023" name="Mol. Phylogenet. Evol.">
        <title>Genome-scale phylogeny and comparative genomics of the fungal order Sordariales.</title>
        <authorList>
            <person name="Hensen N."/>
            <person name="Bonometti L."/>
            <person name="Westerberg I."/>
            <person name="Brannstrom I.O."/>
            <person name="Guillou S."/>
            <person name="Cros-Aarteil S."/>
            <person name="Calhoun S."/>
            <person name="Haridas S."/>
            <person name="Kuo A."/>
            <person name="Mondo S."/>
            <person name="Pangilinan J."/>
            <person name="Riley R."/>
            <person name="LaButti K."/>
            <person name="Andreopoulos B."/>
            <person name="Lipzen A."/>
            <person name="Chen C."/>
            <person name="Yan M."/>
            <person name="Daum C."/>
            <person name="Ng V."/>
            <person name="Clum A."/>
            <person name="Steindorff A."/>
            <person name="Ohm R.A."/>
            <person name="Martin F."/>
            <person name="Silar P."/>
            <person name="Natvig D.O."/>
            <person name="Lalanne C."/>
            <person name="Gautier V."/>
            <person name="Ament-Velasquez S.L."/>
            <person name="Kruys A."/>
            <person name="Hutchinson M.I."/>
            <person name="Powell A.J."/>
            <person name="Barry K."/>
            <person name="Miller A.N."/>
            <person name="Grigoriev I.V."/>
            <person name="Debuchy R."/>
            <person name="Gladieux P."/>
            <person name="Hiltunen Thoren M."/>
            <person name="Johannesson H."/>
        </authorList>
    </citation>
    <scope>NUCLEOTIDE SEQUENCE</scope>
    <source>
        <strain evidence="1">CBS 731.68</strain>
    </source>
</reference>
<gene>
    <name evidence="1" type="ORF">N657DRAFT_256660</name>
</gene>
<dbReference type="Gene3D" id="3.40.50.150">
    <property type="entry name" value="Vaccinia Virus protein VP39"/>
    <property type="match status" value="1"/>
</dbReference>
<evidence type="ECO:0000313" key="1">
    <source>
        <dbReference type="EMBL" id="KAK4119476.1"/>
    </source>
</evidence>
<name>A0AAN6TSX7_9PEZI</name>
<proteinExistence type="predicted"/>
<organism evidence="1 2">
    <name type="scientific">Parathielavia appendiculata</name>
    <dbReference type="NCBI Taxonomy" id="2587402"/>
    <lineage>
        <taxon>Eukaryota</taxon>
        <taxon>Fungi</taxon>
        <taxon>Dikarya</taxon>
        <taxon>Ascomycota</taxon>
        <taxon>Pezizomycotina</taxon>
        <taxon>Sordariomycetes</taxon>
        <taxon>Sordariomycetidae</taxon>
        <taxon>Sordariales</taxon>
        <taxon>Chaetomiaceae</taxon>
        <taxon>Parathielavia</taxon>
    </lineage>
</organism>
<reference evidence="1" key="2">
    <citation type="submission" date="2023-05" db="EMBL/GenBank/DDBJ databases">
        <authorList>
            <consortium name="Lawrence Berkeley National Laboratory"/>
            <person name="Steindorff A."/>
            <person name="Hensen N."/>
            <person name="Bonometti L."/>
            <person name="Westerberg I."/>
            <person name="Brannstrom I.O."/>
            <person name="Guillou S."/>
            <person name="Cros-Aarteil S."/>
            <person name="Calhoun S."/>
            <person name="Haridas S."/>
            <person name="Kuo A."/>
            <person name="Mondo S."/>
            <person name="Pangilinan J."/>
            <person name="Riley R."/>
            <person name="Labutti K."/>
            <person name="Andreopoulos B."/>
            <person name="Lipzen A."/>
            <person name="Chen C."/>
            <person name="Yanf M."/>
            <person name="Daum C."/>
            <person name="Ng V."/>
            <person name="Clum A."/>
            <person name="Ohm R."/>
            <person name="Martin F."/>
            <person name="Silar P."/>
            <person name="Natvig D."/>
            <person name="Lalanne C."/>
            <person name="Gautier V."/>
            <person name="Ament-Velasquez S.L."/>
            <person name="Kruys A."/>
            <person name="Hutchinson M.I."/>
            <person name="Powell A.J."/>
            <person name="Barry K."/>
            <person name="Miller A.N."/>
            <person name="Grigoriev I.V."/>
            <person name="Debuchy R."/>
            <person name="Gladieux P."/>
            <person name="Thoren M.H."/>
            <person name="Johannesson H."/>
        </authorList>
    </citation>
    <scope>NUCLEOTIDE SEQUENCE</scope>
    <source>
        <strain evidence="1">CBS 731.68</strain>
    </source>
</reference>